<feature type="compositionally biased region" description="Polar residues" evidence="1">
    <location>
        <begin position="159"/>
        <end position="180"/>
    </location>
</feature>
<feature type="compositionally biased region" description="Polar residues" evidence="1">
    <location>
        <begin position="1261"/>
        <end position="1277"/>
    </location>
</feature>
<dbReference type="InterPro" id="IPR000253">
    <property type="entry name" value="FHA_dom"/>
</dbReference>
<name>A0A9P0TSH4_PIEBR</name>
<feature type="region of interest" description="Disordered" evidence="1">
    <location>
        <begin position="117"/>
        <end position="257"/>
    </location>
</feature>
<feature type="region of interest" description="Disordered" evidence="1">
    <location>
        <begin position="601"/>
        <end position="642"/>
    </location>
</feature>
<accession>A0A9P0TSH4</accession>
<feature type="compositionally biased region" description="Basic and acidic residues" evidence="1">
    <location>
        <begin position="376"/>
        <end position="392"/>
    </location>
</feature>
<dbReference type="Pfam" id="PF00498">
    <property type="entry name" value="FHA"/>
    <property type="match status" value="1"/>
</dbReference>
<dbReference type="EMBL" id="CALOZG010000085">
    <property type="protein sequence ID" value="CAH4037007.1"/>
    <property type="molecule type" value="Genomic_DNA"/>
</dbReference>
<evidence type="ECO:0000313" key="4">
    <source>
        <dbReference type="Proteomes" id="UP001152562"/>
    </source>
</evidence>
<feature type="compositionally biased region" description="Polar residues" evidence="1">
    <location>
        <begin position="291"/>
        <end position="301"/>
    </location>
</feature>
<feature type="compositionally biased region" description="Polar residues" evidence="1">
    <location>
        <begin position="601"/>
        <end position="621"/>
    </location>
</feature>
<feature type="compositionally biased region" description="Low complexity" evidence="1">
    <location>
        <begin position="1379"/>
        <end position="1391"/>
    </location>
</feature>
<evidence type="ECO:0000256" key="1">
    <source>
        <dbReference type="SAM" id="MobiDB-lite"/>
    </source>
</evidence>
<keyword evidence="4" id="KW-1185">Reference proteome</keyword>
<feature type="compositionally biased region" description="Polar residues" evidence="1">
    <location>
        <begin position="273"/>
        <end position="284"/>
    </location>
</feature>
<feature type="compositionally biased region" description="Basic residues" evidence="1">
    <location>
        <begin position="1208"/>
        <end position="1223"/>
    </location>
</feature>
<feature type="compositionally biased region" description="Polar residues" evidence="1">
    <location>
        <begin position="138"/>
        <end position="151"/>
    </location>
</feature>
<protein>
    <recommendedName>
        <fullName evidence="2">FHA domain-containing protein</fullName>
    </recommendedName>
</protein>
<dbReference type="PROSITE" id="PS50006">
    <property type="entry name" value="FHA_DOMAIN"/>
    <property type="match status" value="1"/>
</dbReference>
<sequence length="1597" mass="176939">MSGGRLIVLDRAGRDAKQYALLEGLATLGSDLACDIRLMLPAVSPHHATVMVQANQTVVQSVSEGVTLLNDVPVSVAVLRHGDIISMGGRALRWEYSQPQHRPLSKPQPPLVAINKTRSRGKGHRSRSSDPVLHDTQVHNQRNSLPASSRKQVAIVQPQRRNVMQGEPSSTPELTDSSQIENTENENTEETITRKSARPSQKSLQTNTKASEWIESRKSSRAPITPTRTRKTLTPSDLQSRTKSATRPQRDTQLRSKSLACIPLEIVGEKTKVTQAPRQTQSRSKILEGTQIETKSTTRATLTPKETREVRSRLAVTPNDTKVESKSGTRKSLTPRDAPSEPVEVTSKQTKTSIRTTPRHTQSSSKVEVTPLQSRTEAKSTVRASTPRETRKSRTLGPVTNSDKSRKALTKKSSVIPILSKSVTQLAITPTENRDTSRSSVLAARTPLNQSKSLLPRSARTPSQSTSTSVLSRSRLTSTPKSSNRQTHIPEKRVLPPRARTLTPRAQQFATNKSSLTPRTWRDTSLRLTVLRKSHRPVKIQAPTLIDHTKQAALLLMTRHTKSKSPNAVSTVVIKPSPIPKSMKRSSRALRESLIRKGNTSVLSTSDELSTRRSLSCQSARKSAMKSTLKDPRSGRKTESIKFDLSNLEHDTKYDRLSSSVVTVDTTNQTFDSISSHGSPSSRRSIHSRSSRIIEKTLGSPMTVTETPETSIATSPKSRSSRGSLIVQKALEETLKTQNTSGQTNLTKTLSPRAESYSVVDLVSRDSNATEYNTIDSTPFGTPRSHRKSRSFAVALPSSTPYKVPINLSSKYENANDTPPHAESPEVITPQNDENNKPVASTKVSKRSRSKSRLNDSDLFLLEDEDSPRTSKRADKSATTSFDVSHLKRKLSQSLTESDEDLDKIDKNVFAKAPKNSLSNVRVKELFAKSPQNDLRCVSGLNTLFKSLRKQNTPKNTLEDVKGVKRLFREKEKSPKNTLEDVSGVKGLFRRSPRNELRVSGVKDALHIKSPKNDLSDVRGVRRLYRLEKERYSSNVSGIQEIFKETSEMDTTFDLLMNKPPLRTYKAASAQKMKLKQKTRQAKSLYDSTSIHVDGWMKNNEIKVYSEKSLPLKKRSLKTLKSTPVKGNVTLNSTELCQISPITKPARLDTAGTSQLIDHTLNISVNNSSVSLGRTSRSIRQNRSALKNTTFTIKDTITEEKPSTSLVTHKKSPVVKSSRKTRQPRVQEQSDSVQNQEISESKDQKSKETKTTRRTVKTSEQETATTSVPRATRSKATSPRKSSVRRVSIVVKPPMRMTRRGKIPVIEQNDKAKKTKAGPKQTEEIHTVKGKARVLTKLTPKISKTKRVSIVVPAKTALASARKTRSRVAAVNKEVAQAKNKATKGTVATAKTTRKGKAVEVEPPENQVIEKPKRGRRKLTETKNPEVVKNEIEVKTRAKTTEKPVITKVEKKTQKGKKEVPKAKETAPASRKRKSPETTPVENEDIEKPKRGRKKVVAIAVTEGKKQTEVKTRAKANVQAGSSKGDKVAQPKGKKVAPAQETIAPSTSRKRKSPDVTPAKKETSVTAKRRKAAEITLPARTTRSKAESQPKMRGQKR</sequence>
<feature type="compositionally biased region" description="Basic and acidic residues" evidence="1">
    <location>
        <begin position="1239"/>
        <end position="1251"/>
    </location>
</feature>
<feature type="region of interest" description="Disordered" evidence="1">
    <location>
        <begin position="670"/>
        <end position="758"/>
    </location>
</feature>
<dbReference type="Gene3D" id="2.60.200.20">
    <property type="match status" value="1"/>
</dbReference>
<dbReference type="SUPFAM" id="SSF49879">
    <property type="entry name" value="SMAD/FHA domain"/>
    <property type="match status" value="1"/>
</dbReference>
<feature type="compositionally biased region" description="Polar residues" evidence="1">
    <location>
        <begin position="232"/>
        <end position="247"/>
    </location>
</feature>
<feature type="compositionally biased region" description="Polar residues" evidence="1">
    <location>
        <begin position="736"/>
        <end position="750"/>
    </location>
</feature>
<feature type="compositionally biased region" description="Basic and acidic residues" evidence="1">
    <location>
        <begin position="628"/>
        <end position="642"/>
    </location>
</feature>
<dbReference type="InterPro" id="IPR008984">
    <property type="entry name" value="SMAD_FHA_dom_sf"/>
</dbReference>
<comment type="caution">
    <text evidence="3">The sequence shown here is derived from an EMBL/GenBank/DDBJ whole genome shotgun (WGS) entry which is preliminary data.</text>
</comment>
<feature type="domain" description="FHA" evidence="2">
    <location>
        <begin position="26"/>
        <end position="74"/>
    </location>
</feature>
<dbReference type="Proteomes" id="UP001152562">
    <property type="component" value="Unassembled WGS sequence"/>
</dbReference>
<organism evidence="3 4">
    <name type="scientific">Pieris brassicae</name>
    <name type="common">White butterfly</name>
    <name type="synonym">Large white butterfly</name>
    <dbReference type="NCBI Taxonomy" id="7116"/>
    <lineage>
        <taxon>Eukaryota</taxon>
        <taxon>Metazoa</taxon>
        <taxon>Ecdysozoa</taxon>
        <taxon>Arthropoda</taxon>
        <taxon>Hexapoda</taxon>
        <taxon>Insecta</taxon>
        <taxon>Pterygota</taxon>
        <taxon>Neoptera</taxon>
        <taxon>Endopterygota</taxon>
        <taxon>Lepidoptera</taxon>
        <taxon>Glossata</taxon>
        <taxon>Ditrysia</taxon>
        <taxon>Papilionoidea</taxon>
        <taxon>Pieridae</taxon>
        <taxon>Pierinae</taxon>
        <taxon>Pieris</taxon>
    </lineage>
</organism>
<feature type="compositionally biased region" description="Polar residues" evidence="1">
    <location>
        <begin position="700"/>
        <end position="723"/>
    </location>
</feature>
<feature type="compositionally biased region" description="Basic residues" evidence="1">
    <location>
        <begin position="117"/>
        <end position="126"/>
    </location>
</feature>
<feature type="region of interest" description="Disordered" evidence="1">
    <location>
        <begin position="1379"/>
        <end position="1597"/>
    </location>
</feature>
<feature type="compositionally biased region" description="Polar residues" evidence="1">
    <location>
        <begin position="198"/>
        <end position="210"/>
    </location>
</feature>
<evidence type="ECO:0000313" key="3">
    <source>
        <dbReference type="EMBL" id="CAH4037007.1"/>
    </source>
</evidence>
<reference evidence="3" key="1">
    <citation type="submission" date="2022-05" db="EMBL/GenBank/DDBJ databases">
        <authorList>
            <person name="Okamura Y."/>
        </authorList>
    </citation>
    <scope>NUCLEOTIDE SEQUENCE</scope>
</reference>
<feature type="compositionally biased region" description="Basic and acidic residues" evidence="1">
    <location>
        <begin position="1503"/>
        <end position="1512"/>
    </location>
</feature>
<evidence type="ECO:0000259" key="2">
    <source>
        <dbReference type="PROSITE" id="PS50006"/>
    </source>
</evidence>
<feature type="compositionally biased region" description="Low complexity" evidence="1">
    <location>
        <begin position="461"/>
        <end position="480"/>
    </location>
</feature>
<feature type="region of interest" description="Disordered" evidence="1">
    <location>
        <begin position="1201"/>
        <end position="1285"/>
    </location>
</feature>
<feature type="compositionally biased region" description="Low complexity" evidence="1">
    <location>
        <begin position="673"/>
        <end position="683"/>
    </location>
</feature>
<feature type="region of interest" description="Disordered" evidence="1">
    <location>
        <begin position="810"/>
        <end position="887"/>
    </location>
</feature>
<proteinExistence type="predicted"/>
<feature type="compositionally biased region" description="Polar residues" evidence="1">
    <location>
        <begin position="1224"/>
        <end position="1238"/>
    </location>
</feature>
<dbReference type="CDD" id="cd22673">
    <property type="entry name" value="FHA_Ki67"/>
    <property type="match status" value="1"/>
</dbReference>
<feature type="compositionally biased region" description="Basic and acidic residues" evidence="1">
    <location>
        <begin position="1408"/>
        <end position="1442"/>
    </location>
</feature>
<feature type="region of interest" description="Disordered" evidence="1">
    <location>
        <begin position="273"/>
        <end position="413"/>
    </location>
</feature>
<feature type="compositionally biased region" description="Basic and acidic residues" evidence="1">
    <location>
        <begin position="867"/>
        <end position="876"/>
    </location>
</feature>
<feature type="compositionally biased region" description="Polar residues" evidence="1">
    <location>
        <begin position="346"/>
        <end position="375"/>
    </location>
</feature>
<feature type="region of interest" description="Disordered" evidence="1">
    <location>
        <begin position="429"/>
        <end position="502"/>
    </location>
</feature>
<feature type="compositionally biased region" description="Basic and acidic residues" evidence="1">
    <location>
        <begin position="1448"/>
        <end position="1465"/>
    </location>
</feature>
<gene>
    <name evidence="3" type="ORF">PIBRA_LOCUS12744</name>
</gene>